<dbReference type="SUPFAM" id="SSF52743">
    <property type="entry name" value="Subtilisin-like"/>
    <property type="match status" value="1"/>
</dbReference>
<comment type="similarity">
    <text evidence="1 5 6">Belongs to the peptidase S8 family.</text>
</comment>
<evidence type="ECO:0000256" key="2">
    <source>
        <dbReference type="ARBA" id="ARBA00022670"/>
    </source>
</evidence>
<keyword evidence="7" id="KW-0175">Coiled coil</keyword>
<dbReference type="PIRSF" id="PIRSF037892">
    <property type="entry name" value="Subtilisin_rel_SRU_0565"/>
    <property type="match status" value="1"/>
</dbReference>
<dbReference type="PANTHER" id="PTHR43399">
    <property type="entry name" value="SUBTILISIN-RELATED"/>
    <property type="match status" value="1"/>
</dbReference>
<keyword evidence="2 5" id="KW-0645">Protease</keyword>
<name>A0AAX2GZA4_9FLAO</name>
<feature type="active site" description="Charge relay system" evidence="5">
    <location>
        <position position="464"/>
    </location>
</feature>
<evidence type="ECO:0000313" key="11">
    <source>
        <dbReference type="Proteomes" id="UP000215539"/>
    </source>
</evidence>
<evidence type="ECO:0000256" key="5">
    <source>
        <dbReference type="PROSITE-ProRule" id="PRU01240"/>
    </source>
</evidence>
<dbReference type="PROSITE" id="PS00137">
    <property type="entry name" value="SUBTILASE_HIS"/>
    <property type="match status" value="1"/>
</dbReference>
<feature type="chain" id="PRO_5043926050" evidence="8">
    <location>
        <begin position="23"/>
        <end position="549"/>
    </location>
</feature>
<dbReference type="EMBL" id="LT906449">
    <property type="protein sequence ID" value="SNV13557.1"/>
    <property type="molecule type" value="Genomic_DNA"/>
</dbReference>
<feature type="active site" description="Charge relay system" evidence="5">
    <location>
        <position position="293"/>
    </location>
</feature>
<dbReference type="PROSITE" id="PS51892">
    <property type="entry name" value="SUBTILASE"/>
    <property type="match status" value="1"/>
</dbReference>
<dbReference type="CDD" id="cd07483">
    <property type="entry name" value="Peptidases_S8_Subtilisin_Novo-like"/>
    <property type="match status" value="1"/>
</dbReference>
<organism evidence="10 11">
    <name type="scientific">Capnocytophaga haemolytica</name>
    <dbReference type="NCBI Taxonomy" id="45243"/>
    <lineage>
        <taxon>Bacteria</taxon>
        <taxon>Pseudomonadati</taxon>
        <taxon>Bacteroidota</taxon>
        <taxon>Flavobacteriia</taxon>
        <taxon>Flavobacteriales</taxon>
        <taxon>Flavobacteriaceae</taxon>
        <taxon>Capnocytophaga</taxon>
    </lineage>
</organism>
<dbReference type="PROSITE" id="PS00136">
    <property type="entry name" value="SUBTILASE_ASP"/>
    <property type="match status" value="1"/>
</dbReference>
<feature type="domain" description="Peptidase S8/S53" evidence="9">
    <location>
        <begin position="80"/>
        <end position="497"/>
    </location>
</feature>
<keyword evidence="8" id="KW-0732">Signal</keyword>
<dbReference type="PRINTS" id="PR00723">
    <property type="entry name" value="SUBTILISIN"/>
</dbReference>
<evidence type="ECO:0000259" key="9">
    <source>
        <dbReference type="Pfam" id="PF00082"/>
    </source>
</evidence>
<proteinExistence type="inferred from homology"/>
<dbReference type="PROSITE" id="PS51257">
    <property type="entry name" value="PROKAR_LIPOPROTEIN"/>
    <property type="match status" value="1"/>
</dbReference>
<dbReference type="GO" id="GO:0006508">
    <property type="term" value="P:proteolysis"/>
    <property type="evidence" value="ECO:0007669"/>
    <property type="project" value="UniProtKB-KW"/>
</dbReference>
<dbReference type="PROSITE" id="PS00138">
    <property type="entry name" value="SUBTILASE_SER"/>
    <property type="match status" value="1"/>
</dbReference>
<feature type="active site" description="Charge relay system" evidence="5">
    <location>
        <position position="87"/>
    </location>
</feature>
<dbReference type="InterPro" id="IPR034080">
    <property type="entry name" value="Protease_P7-like_dom"/>
</dbReference>
<evidence type="ECO:0000256" key="6">
    <source>
        <dbReference type="RuleBase" id="RU003355"/>
    </source>
</evidence>
<reference evidence="10 11" key="1">
    <citation type="submission" date="2017-06" db="EMBL/GenBank/DDBJ databases">
        <authorList>
            <consortium name="Pathogen Informatics"/>
        </authorList>
    </citation>
    <scope>NUCLEOTIDE SEQUENCE [LARGE SCALE GENOMIC DNA]</scope>
    <source>
        <strain evidence="10 11">NCTC12947</strain>
    </source>
</reference>
<dbReference type="AlphaFoldDB" id="A0AAX2GZA4"/>
<dbReference type="Pfam" id="PF00082">
    <property type="entry name" value="Peptidase_S8"/>
    <property type="match status" value="1"/>
</dbReference>
<evidence type="ECO:0000256" key="3">
    <source>
        <dbReference type="ARBA" id="ARBA00022801"/>
    </source>
</evidence>
<evidence type="ECO:0000256" key="1">
    <source>
        <dbReference type="ARBA" id="ARBA00011073"/>
    </source>
</evidence>
<evidence type="ECO:0000256" key="8">
    <source>
        <dbReference type="SAM" id="SignalP"/>
    </source>
</evidence>
<feature type="coiled-coil region" evidence="7">
    <location>
        <begin position="154"/>
        <end position="181"/>
    </location>
</feature>
<evidence type="ECO:0000256" key="7">
    <source>
        <dbReference type="SAM" id="Coils"/>
    </source>
</evidence>
<sequence>MNIKKSLLWVAAATLFVGCKSAMDIASASFDKAPTTLTKEGKKYTDEALKPWPHESLTTGFPGINLKGAYELLKGMKPQTVIVGVVDSGVDIDHEDLKNVVWTNTKEIPGNGIDDDKNGYVDDIHGWNFLGNIGAENTEMTRIVKSGNKKNPDYAKAKEAYDKDRKEAKEDKEQYEQLLQVVTFSDGILKNLLKKDVYTLEDVEKAAKGNKYDAYTSEAIAFMRQILGKTGNSAELKKELEQGLEHFNTKLDRHLNTKFSPRKDILKDDENDFSKKYYGDNNVKGPVLKDALHGTHVAGIIGAERNNGKGMNGVANKVLIMAVRAVPDGDEYDKDVALAIRYAVDNGAKVINTSFGKGYSPHKEWVYDAIKYAAAKDVLIVNAAGNDTKNIDLDKNATFPMDEINGKEFADNFLTVGALNYEYNDHLVAEFSNYGKRNVDVFAPGVKIYSTTPDNKYEFLQGTSMAAPEVAGLAALLRSYFPSLTAAQTKKVIMQSGVKVNMDVLIGDERGDAAPKKVPFADLSTTGTIVNARNAVILAAQLTKTKMKK</sequence>
<dbReference type="InterPro" id="IPR000209">
    <property type="entry name" value="Peptidase_S8/S53_dom"/>
</dbReference>
<dbReference type="InterPro" id="IPR023828">
    <property type="entry name" value="Peptidase_S8_Ser-AS"/>
</dbReference>
<keyword evidence="3 5" id="KW-0378">Hydrolase</keyword>
<dbReference type="EC" id="3.4.21.-" evidence="10"/>
<dbReference type="InterPro" id="IPR017308">
    <property type="entry name" value="Pept_S8_subtilisin_bacteroid"/>
</dbReference>
<dbReference type="InterPro" id="IPR022398">
    <property type="entry name" value="Peptidase_S8_His-AS"/>
</dbReference>
<feature type="signal peptide" evidence="8">
    <location>
        <begin position="1"/>
        <end position="22"/>
    </location>
</feature>
<dbReference type="GO" id="GO:0004252">
    <property type="term" value="F:serine-type endopeptidase activity"/>
    <property type="evidence" value="ECO:0007669"/>
    <property type="project" value="UniProtKB-UniRule"/>
</dbReference>
<evidence type="ECO:0000256" key="4">
    <source>
        <dbReference type="ARBA" id="ARBA00022825"/>
    </source>
</evidence>
<dbReference type="InterPro" id="IPR023827">
    <property type="entry name" value="Peptidase_S8_Asp-AS"/>
</dbReference>
<dbReference type="Gene3D" id="3.40.50.200">
    <property type="entry name" value="Peptidase S8/S53 domain"/>
    <property type="match status" value="2"/>
</dbReference>
<dbReference type="InterPro" id="IPR051048">
    <property type="entry name" value="Peptidase_S8/S53_subtilisin"/>
</dbReference>
<keyword evidence="4 5" id="KW-0720">Serine protease</keyword>
<dbReference type="InterPro" id="IPR015500">
    <property type="entry name" value="Peptidase_S8_subtilisin-rel"/>
</dbReference>
<protein>
    <submittedName>
        <fullName evidence="10">Thermophilic serine proteinase</fullName>
        <ecNumber evidence="10">3.4.21.-</ecNumber>
    </submittedName>
</protein>
<dbReference type="PANTHER" id="PTHR43399:SF4">
    <property type="entry name" value="CELL WALL-ASSOCIATED PROTEASE"/>
    <property type="match status" value="1"/>
</dbReference>
<accession>A0AAX2GZA4</accession>
<dbReference type="Proteomes" id="UP000215539">
    <property type="component" value="Chromosome 1"/>
</dbReference>
<dbReference type="InterPro" id="IPR036852">
    <property type="entry name" value="Peptidase_S8/S53_dom_sf"/>
</dbReference>
<evidence type="ECO:0000313" key="10">
    <source>
        <dbReference type="EMBL" id="SNV13557.1"/>
    </source>
</evidence>
<gene>
    <name evidence="10" type="ORF">SAMEA44541418_01740</name>
</gene>